<feature type="transmembrane region" description="Helical" evidence="1">
    <location>
        <begin position="424"/>
        <end position="451"/>
    </location>
</feature>
<feature type="transmembrane region" description="Helical" evidence="1">
    <location>
        <begin position="109"/>
        <end position="129"/>
    </location>
</feature>
<comment type="caution">
    <text evidence="2">The sequence shown here is derived from an EMBL/GenBank/DDBJ whole genome shotgun (WGS) entry which is preliminary data.</text>
</comment>
<dbReference type="HOGENOM" id="CLU_025319_1_0_11"/>
<accession>W5IIB7</accession>
<feature type="transmembrane region" description="Helical" evidence="1">
    <location>
        <begin position="388"/>
        <end position="412"/>
    </location>
</feature>
<proteinExistence type="predicted"/>
<dbReference type="eggNOG" id="ENOG502Z89R">
    <property type="taxonomic scope" value="Bacteria"/>
</dbReference>
<feature type="transmembrane region" description="Helical" evidence="1">
    <location>
        <begin position="472"/>
        <end position="496"/>
    </location>
</feature>
<reference evidence="2 3" key="1">
    <citation type="submission" date="2012-01" db="EMBL/GenBank/DDBJ databases">
        <title>The Genome Sequence of Scardovia inopinata F0304.</title>
        <authorList>
            <consortium name="The Broad Institute Genome Sequencing Platform"/>
            <person name="Earl A."/>
            <person name="Ward D."/>
            <person name="Feldgarden M."/>
            <person name="Gevers D."/>
            <person name="Izard J."/>
            <person name="Baranova O.V."/>
            <person name="Blanton J.M."/>
            <person name="Tanner A.C."/>
            <person name="Dewhirst F.E."/>
            <person name="Young S.K."/>
            <person name="Zeng Q."/>
            <person name="Gargeya S."/>
            <person name="Fitzgerald M."/>
            <person name="Haas B."/>
            <person name="Abouelleil A."/>
            <person name="Alvarado L."/>
            <person name="Arachchi H.M."/>
            <person name="Berlin A."/>
            <person name="Chapman S.B."/>
            <person name="Gearin G."/>
            <person name="Goldberg J."/>
            <person name="Griggs A."/>
            <person name="Gujja S."/>
            <person name="Hansen M."/>
            <person name="Heiman D."/>
            <person name="Howarth C."/>
            <person name="Larimer J."/>
            <person name="Lui A."/>
            <person name="MacDonald P.J."/>
            <person name="McCowen C."/>
            <person name="Montmayeur A."/>
            <person name="Murphy C."/>
            <person name="Neiman D."/>
            <person name="Pearson M."/>
            <person name="Priest M."/>
            <person name="Roberts A."/>
            <person name="Saif S."/>
            <person name="Shea T."/>
            <person name="Sisk P."/>
            <person name="Stolte C."/>
            <person name="Sykes S."/>
            <person name="Wortman J."/>
            <person name="Nusbaum C."/>
            <person name="Birren B."/>
        </authorList>
    </citation>
    <scope>NUCLEOTIDE SEQUENCE [LARGE SCALE GENOMIC DNA]</scope>
    <source>
        <strain evidence="2 3">F0304</strain>
    </source>
</reference>
<dbReference type="RefSeq" id="WP_006292583.1">
    <property type="nucleotide sequence ID" value="NZ_GG770225.1"/>
</dbReference>
<feature type="transmembrane region" description="Helical" evidence="1">
    <location>
        <begin position="502"/>
        <end position="524"/>
    </location>
</feature>
<feature type="transmembrane region" description="Helical" evidence="1">
    <location>
        <begin position="250"/>
        <end position="272"/>
    </location>
</feature>
<organism evidence="2 3">
    <name type="scientific">Scardovia inopinata F0304</name>
    <dbReference type="NCBI Taxonomy" id="641146"/>
    <lineage>
        <taxon>Bacteria</taxon>
        <taxon>Bacillati</taxon>
        <taxon>Actinomycetota</taxon>
        <taxon>Actinomycetes</taxon>
        <taxon>Bifidobacteriales</taxon>
        <taxon>Bifidobacteriaceae</taxon>
        <taxon>Scardovia</taxon>
    </lineage>
</organism>
<keyword evidence="1" id="KW-1133">Transmembrane helix</keyword>
<dbReference type="EMBL" id="ADCX01000002">
    <property type="protein sequence ID" value="EFG26619.1"/>
    <property type="molecule type" value="Genomic_DNA"/>
</dbReference>
<gene>
    <name evidence="2" type="ORF">HMPREF9020_00244</name>
</gene>
<keyword evidence="1" id="KW-0472">Membrane</keyword>
<keyword evidence="1" id="KW-0812">Transmembrane</keyword>
<feature type="transmembrane region" description="Helical" evidence="1">
    <location>
        <begin position="175"/>
        <end position="193"/>
    </location>
</feature>
<name>W5IIB7_SCAIO</name>
<feature type="transmembrane region" description="Helical" evidence="1">
    <location>
        <begin position="317"/>
        <end position="336"/>
    </location>
</feature>
<dbReference type="Proteomes" id="UP000005777">
    <property type="component" value="Unassembled WGS sequence"/>
</dbReference>
<protein>
    <submittedName>
        <fullName evidence="2">Uncharacterized protein</fullName>
    </submittedName>
</protein>
<keyword evidence="3" id="KW-1185">Reference proteome</keyword>
<evidence type="ECO:0000313" key="3">
    <source>
        <dbReference type="Proteomes" id="UP000005777"/>
    </source>
</evidence>
<sequence length="551" mass="58555">MEWIIIRLRFATTLASFKKSTWQIFSYIIGILMALATLAVVIVASVAGGSHLSMPSMAPLTGGLETLVFTLTGMWWLLTTLLISGQGGALDARKFAIYGISIGQITRGILFAGFLTVPAITTIVSLAVSSSIWRQAGTGPLLFALIGALLSSACIIMISRAVAQLAESLVISTKGKIILTTAEIVVFIALMYLPSLISIPLSDSLQGPAATAHLLSMFSASSPWLQVLGWLPWGAGAAIPYDVISGNLPFAILKIVLLLAVIAACYGIYLYCLRRQEITQPIASVSKAQGLGTFNQVPDTPSGAVIGRLATSWIRDVRYLSSLGSIVFLILTYTVISLAEKNSRRMVIAIPILVAWFFGMMDYNGLAMDGKAFTLFTTSGMPGWKERLARSTITMGLGMVFLLISSIIMLAVDPLKGNPLRVAAYLLIFGISFCIFLSGLGISMVSSTKFISPVASAQQPFKSPQGRSAAQIFSPFIFLIVDIVLCLPSAVAGILALINANFIVACLSVFLSFAVGITVFILGVRIGGKALDSRGPEILTSLENVTATASN</sequence>
<feature type="transmembrane region" description="Helical" evidence="1">
    <location>
        <begin position="67"/>
        <end position="89"/>
    </location>
</feature>
<feature type="transmembrane region" description="Helical" evidence="1">
    <location>
        <begin position="24"/>
        <end position="47"/>
    </location>
</feature>
<evidence type="ECO:0000256" key="1">
    <source>
        <dbReference type="SAM" id="Phobius"/>
    </source>
</evidence>
<dbReference type="AlphaFoldDB" id="W5IIB7"/>
<evidence type="ECO:0000313" key="2">
    <source>
        <dbReference type="EMBL" id="EFG26619.1"/>
    </source>
</evidence>
<feature type="transmembrane region" description="Helical" evidence="1">
    <location>
        <begin position="348"/>
        <end position="367"/>
    </location>
</feature>
<feature type="transmembrane region" description="Helical" evidence="1">
    <location>
        <begin position="141"/>
        <end position="163"/>
    </location>
</feature>